<reference evidence="1 2" key="1">
    <citation type="journal article" date="2015" name="Genome Announc.">
        <title>Complete Genome Sequence of Microcystis aeruginosa NIES-2549, a Bloom-Forming Cyanobacterium from Lake Kasumigaura, Japan.</title>
        <authorList>
            <person name="Yamaguchi H."/>
            <person name="Suzuki S."/>
            <person name="Tanabe Y."/>
            <person name="Osana Y."/>
            <person name="Shimura Y."/>
            <person name="Ishida K."/>
            <person name="Kawachi M."/>
        </authorList>
    </citation>
    <scope>NUCLEOTIDE SEQUENCE [LARGE SCALE GENOMIC DNA]</scope>
    <source>
        <strain evidence="1 2">NIES-2549</strain>
    </source>
</reference>
<dbReference type="HOGENOM" id="CLU_2936381_0_0_3"/>
<sequence>MKAINFKTILKNGIVTIPAEYSSEWEGKQICVILLDNAEKILPVETTDINPLKGSVTFDE</sequence>
<accession>A0A0F6U1I3</accession>
<dbReference type="EMBL" id="CP011304">
    <property type="protein sequence ID" value="AKE62779.1"/>
    <property type="molecule type" value="Genomic_DNA"/>
</dbReference>
<dbReference type="RefSeq" id="WP_046660766.1">
    <property type="nucleotide sequence ID" value="NZ_CP011304.1"/>
</dbReference>
<proteinExistence type="predicted"/>
<dbReference type="PATRIC" id="fig|1641812.3.peg.433"/>
<dbReference type="AlphaFoldDB" id="A0A0F6U1I3"/>
<evidence type="ECO:0000313" key="1">
    <source>
        <dbReference type="EMBL" id="AKE62779.1"/>
    </source>
</evidence>
<dbReference type="Proteomes" id="UP000034103">
    <property type="component" value="Chromosome"/>
</dbReference>
<name>A0A0F6U1I3_MICAE</name>
<protein>
    <submittedName>
        <fullName evidence="1">Uncharacterized protein</fullName>
    </submittedName>
</protein>
<gene>
    <name evidence="1" type="ORF">MYAER_0417</name>
</gene>
<evidence type="ECO:0000313" key="2">
    <source>
        <dbReference type="Proteomes" id="UP000034103"/>
    </source>
</evidence>
<organism evidence="1 2">
    <name type="scientific">Microcystis aeruginosa NIES-2549</name>
    <dbReference type="NCBI Taxonomy" id="1641812"/>
    <lineage>
        <taxon>Bacteria</taxon>
        <taxon>Bacillati</taxon>
        <taxon>Cyanobacteriota</taxon>
        <taxon>Cyanophyceae</taxon>
        <taxon>Oscillatoriophycideae</taxon>
        <taxon>Chroococcales</taxon>
        <taxon>Microcystaceae</taxon>
        <taxon>Microcystis</taxon>
    </lineage>
</organism>